<evidence type="ECO:0000256" key="4">
    <source>
        <dbReference type="ARBA" id="ARBA00022692"/>
    </source>
</evidence>
<dbReference type="GO" id="GO:0044718">
    <property type="term" value="P:siderophore transmembrane transport"/>
    <property type="evidence" value="ECO:0007669"/>
    <property type="project" value="TreeGrafter"/>
</dbReference>
<accession>A0A6N8FDN2</accession>
<keyword evidence="14" id="KW-1185">Reference proteome</keyword>
<feature type="domain" description="TonB-dependent receptor plug" evidence="12">
    <location>
        <begin position="102"/>
        <end position="205"/>
    </location>
</feature>
<keyword evidence="2 8" id="KW-0813">Transport</keyword>
<feature type="compositionally biased region" description="Acidic residues" evidence="10">
    <location>
        <begin position="279"/>
        <end position="316"/>
    </location>
</feature>
<dbReference type="InterPro" id="IPR036942">
    <property type="entry name" value="Beta-barrel_TonB_sf"/>
</dbReference>
<comment type="caution">
    <text evidence="13">The sequence shown here is derived from an EMBL/GenBank/DDBJ whole genome shotgun (WGS) entry which is preliminary data.</text>
</comment>
<dbReference type="SUPFAM" id="SSF56935">
    <property type="entry name" value="Porins"/>
    <property type="match status" value="1"/>
</dbReference>
<dbReference type="EMBL" id="WOCD01000005">
    <property type="protein sequence ID" value="MUH73699.1"/>
    <property type="molecule type" value="Genomic_DNA"/>
</dbReference>
<proteinExistence type="inferred from homology"/>
<keyword evidence="5 9" id="KW-0798">TonB box</keyword>
<evidence type="ECO:0000256" key="10">
    <source>
        <dbReference type="SAM" id="MobiDB-lite"/>
    </source>
</evidence>
<evidence type="ECO:0000256" key="6">
    <source>
        <dbReference type="ARBA" id="ARBA00023136"/>
    </source>
</evidence>
<organism evidence="13 14">
    <name type="scientific">Psychrosphaera haliotis</name>
    <dbReference type="NCBI Taxonomy" id="555083"/>
    <lineage>
        <taxon>Bacteria</taxon>
        <taxon>Pseudomonadati</taxon>
        <taxon>Pseudomonadota</taxon>
        <taxon>Gammaproteobacteria</taxon>
        <taxon>Alteromonadales</taxon>
        <taxon>Pseudoalteromonadaceae</taxon>
        <taxon>Psychrosphaera</taxon>
    </lineage>
</organism>
<evidence type="ECO:0000256" key="3">
    <source>
        <dbReference type="ARBA" id="ARBA00022452"/>
    </source>
</evidence>
<sequence length="800" mass="88265">MSSALAAHNIEGVVTDGKGKPISNAKISVHGSTIVLKTDANGRFKVMEQVQHADELHVVAAGYNHASVDLSEQTSLYNIVLSPALIERIDVTATPLHGSTLESATPITVLSDEELKNKHASTLGETLKGELGVHSSYYGPVSSTPIIRGLDGPRVLIAQNGLDVGDASRVGPDHVVSTETSTVKQIEVLRGPATLFYGSGAIGGVVNVVDNRVPKAMEESAEVQLSFGDVADESEFSFAVNTGIENAIGSNDIALHADGFYRDSSDYKVPGNPELHDEHDEDHDEHEEDHDDHDDDHDEHEEEHDDHDDHDEDHDEHEEVHGSQLLENSASRSKGFNVGASLLLDNGFVGISVGYLDRLYGIPGHAHAHGEEHDEDHDEHEEDHDEHDEHEEHDEHAEEGYVMGDMRQTRVQIASEFSIANSWVTGINTRFGITNYQHQELEFDEFGDSEVGTQFNNDAWELRSDLLLADINDWHGALTFDIKSSDFEAIGEEAFTPPSETKSYAIGLLEEKHFDDVLVQLGARAENVSIDSDLHSFEFTPVSLSAGLVYDFTSGYNFAASYTHSSRAPSAAELLSYGAHIGTNSFEIGAIYSSVDGSTTYNESAIEEETSNNIELSLRKFEGNTGFVINAFYNEVDDFYYQANTGVTIDELNTYKYEARNAEFYGVEAQWVWQASSDLKVTLQADSINGKLSSGEYLPRIPPVRLGTTFNYEMENTALELSVMHNFEQDKVAELETATDAYTMVDVKVNHYMTVNNIDMTVFAKINNVFDEEARVHTSFLKNDTLLPSRAFVLGFRAAF</sequence>
<dbReference type="Pfam" id="PF00593">
    <property type="entry name" value="TonB_dep_Rec_b-barrel"/>
    <property type="match status" value="1"/>
</dbReference>
<keyword evidence="3 8" id="KW-1134">Transmembrane beta strand</keyword>
<dbReference type="InterPro" id="IPR008969">
    <property type="entry name" value="CarboxyPept-like_regulatory"/>
</dbReference>
<dbReference type="Gene3D" id="2.40.170.20">
    <property type="entry name" value="TonB-dependent receptor, beta-barrel domain"/>
    <property type="match status" value="1"/>
</dbReference>
<dbReference type="AlphaFoldDB" id="A0A6N8FDN2"/>
<dbReference type="Pfam" id="PF07715">
    <property type="entry name" value="Plug"/>
    <property type="match status" value="1"/>
</dbReference>
<evidence type="ECO:0000256" key="5">
    <source>
        <dbReference type="ARBA" id="ARBA00023077"/>
    </source>
</evidence>
<evidence type="ECO:0000256" key="1">
    <source>
        <dbReference type="ARBA" id="ARBA00004571"/>
    </source>
</evidence>
<comment type="similarity">
    <text evidence="8 9">Belongs to the TonB-dependent receptor family.</text>
</comment>
<dbReference type="Gene3D" id="2.60.40.1120">
    <property type="entry name" value="Carboxypeptidase-like, regulatory domain"/>
    <property type="match status" value="1"/>
</dbReference>
<dbReference type="InterPro" id="IPR037066">
    <property type="entry name" value="Plug_dom_sf"/>
</dbReference>
<evidence type="ECO:0000256" key="2">
    <source>
        <dbReference type="ARBA" id="ARBA00022448"/>
    </source>
</evidence>
<feature type="compositionally biased region" description="Acidic residues" evidence="10">
    <location>
        <begin position="373"/>
        <end position="392"/>
    </location>
</feature>
<dbReference type="Gene3D" id="2.170.130.10">
    <property type="entry name" value="TonB-dependent receptor, plug domain"/>
    <property type="match status" value="1"/>
</dbReference>
<name>A0A6N8FDN2_9GAMM</name>
<evidence type="ECO:0000256" key="7">
    <source>
        <dbReference type="ARBA" id="ARBA00023237"/>
    </source>
</evidence>
<dbReference type="InterPro" id="IPR000531">
    <property type="entry name" value="Beta-barrel_TonB"/>
</dbReference>
<keyword evidence="6 8" id="KW-0472">Membrane</keyword>
<dbReference type="InterPro" id="IPR039426">
    <property type="entry name" value="TonB-dep_rcpt-like"/>
</dbReference>
<comment type="subcellular location">
    <subcellularLocation>
        <location evidence="1 8">Cell outer membrane</location>
        <topology evidence="1 8">Multi-pass membrane protein</topology>
    </subcellularLocation>
</comment>
<dbReference type="Proteomes" id="UP000439994">
    <property type="component" value="Unassembled WGS sequence"/>
</dbReference>
<dbReference type="SUPFAM" id="SSF49464">
    <property type="entry name" value="Carboxypeptidase regulatory domain-like"/>
    <property type="match status" value="1"/>
</dbReference>
<dbReference type="Pfam" id="PF13620">
    <property type="entry name" value="CarboxypepD_reg"/>
    <property type="match status" value="1"/>
</dbReference>
<keyword evidence="7 8" id="KW-0998">Cell outer membrane</keyword>
<evidence type="ECO:0000256" key="9">
    <source>
        <dbReference type="RuleBase" id="RU003357"/>
    </source>
</evidence>
<evidence type="ECO:0000259" key="12">
    <source>
        <dbReference type="Pfam" id="PF07715"/>
    </source>
</evidence>
<gene>
    <name evidence="13" type="ORF">GNP35_15100</name>
</gene>
<keyword evidence="13" id="KW-0675">Receptor</keyword>
<dbReference type="InterPro" id="IPR012910">
    <property type="entry name" value="Plug_dom"/>
</dbReference>
<dbReference type="PANTHER" id="PTHR30069:SF40">
    <property type="entry name" value="TONB-DEPENDENT RECEPTOR NMB0964-RELATED"/>
    <property type="match status" value="1"/>
</dbReference>
<dbReference type="PANTHER" id="PTHR30069">
    <property type="entry name" value="TONB-DEPENDENT OUTER MEMBRANE RECEPTOR"/>
    <property type="match status" value="1"/>
</dbReference>
<feature type="domain" description="TonB-dependent receptor-like beta-barrel" evidence="11">
    <location>
        <begin position="408"/>
        <end position="769"/>
    </location>
</feature>
<dbReference type="PROSITE" id="PS52016">
    <property type="entry name" value="TONB_DEPENDENT_REC_3"/>
    <property type="match status" value="1"/>
</dbReference>
<dbReference type="GO" id="GO:0009279">
    <property type="term" value="C:cell outer membrane"/>
    <property type="evidence" value="ECO:0007669"/>
    <property type="project" value="UniProtKB-SubCell"/>
</dbReference>
<protein>
    <submittedName>
        <fullName evidence="13">TonB-dependent receptor</fullName>
    </submittedName>
</protein>
<evidence type="ECO:0000256" key="8">
    <source>
        <dbReference type="PROSITE-ProRule" id="PRU01360"/>
    </source>
</evidence>
<evidence type="ECO:0000313" key="13">
    <source>
        <dbReference type="EMBL" id="MUH73699.1"/>
    </source>
</evidence>
<keyword evidence="4 8" id="KW-0812">Transmembrane</keyword>
<dbReference type="GO" id="GO:0015344">
    <property type="term" value="F:siderophore uptake transmembrane transporter activity"/>
    <property type="evidence" value="ECO:0007669"/>
    <property type="project" value="TreeGrafter"/>
</dbReference>
<evidence type="ECO:0000313" key="14">
    <source>
        <dbReference type="Proteomes" id="UP000439994"/>
    </source>
</evidence>
<evidence type="ECO:0000259" key="11">
    <source>
        <dbReference type="Pfam" id="PF00593"/>
    </source>
</evidence>
<reference evidence="13 14" key="1">
    <citation type="submission" date="2019-11" db="EMBL/GenBank/DDBJ databases">
        <title>P. haliotis isolates from Z. marina roots.</title>
        <authorList>
            <person name="Cohen M."/>
            <person name="Jospin G."/>
            <person name="Eisen J.A."/>
            <person name="Coil D.A."/>
        </authorList>
    </citation>
    <scope>NUCLEOTIDE SEQUENCE [LARGE SCALE GENOMIC DNA]</scope>
    <source>
        <strain evidence="13 14">UCD-MCMsp1aY</strain>
    </source>
</reference>
<feature type="region of interest" description="Disordered" evidence="10">
    <location>
        <begin position="366"/>
        <end position="400"/>
    </location>
</feature>
<feature type="region of interest" description="Disordered" evidence="10">
    <location>
        <begin position="264"/>
        <end position="329"/>
    </location>
</feature>